<accession>A0A1G5Q9X2</accession>
<name>A0A1G5Q9X2_9GAMM</name>
<dbReference type="OrthoDB" id="9836427at2"/>
<organism evidence="1 2">
    <name type="scientific">Thiohalomonas denitrificans</name>
    <dbReference type="NCBI Taxonomy" id="415747"/>
    <lineage>
        <taxon>Bacteria</taxon>
        <taxon>Pseudomonadati</taxon>
        <taxon>Pseudomonadota</taxon>
        <taxon>Gammaproteobacteria</taxon>
        <taxon>Thiohalomonadales</taxon>
        <taxon>Thiohalomonadaceae</taxon>
        <taxon>Thiohalomonas</taxon>
    </lineage>
</organism>
<keyword evidence="2" id="KW-1185">Reference proteome</keyword>
<dbReference type="RefSeq" id="WP_139181459.1">
    <property type="nucleotide sequence ID" value="NZ_FMWD01000004.1"/>
</dbReference>
<sequence>MRGNSFSAGDLSALLKALNTLEIAHDDPFLSITDPDGHRRRLFTDFRGASISTSGGLQQQVTVAGWEDDVLVVETTPDSGPRLIQRYRLDAGTTQLVILSEVVIPQLTAPLQVRYVYEPVTSGATSELSPSSRRSPAQSLQ</sequence>
<dbReference type="Proteomes" id="UP000199648">
    <property type="component" value="Unassembled WGS sequence"/>
</dbReference>
<gene>
    <name evidence="1" type="ORF">SAMN03097708_01655</name>
</gene>
<dbReference type="AlphaFoldDB" id="A0A1G5Q9X2"/>
<dbReference type="EMBL" id="FMWD01000004">
    <property type="protein sequence ID" value="SCZ58290.1"/>
    <property type="molecule type" value="Genomic_DNA"/>
</dbReference>
<evidence type="ECO:0000313" key="1">
    <source>
        <dbReference type="EMBL" id="SCZ58290.1"/>
    </source>
</evidence>
<protein>
    <submittedName>
        <fullName evidence="1">Uncharacterized protein</fullName>
    </submittedName>
</protein>
<evidence type="ECO:0000313" key="2">
    <source>
        <dbReference type="Proteomes" id="UP000199648"/>
    </source>
</evidence>
<reference evidence="1 2" key="1">
    <citation type="submission" date="2016-10" db="EMBL/GenBank/DDBJ databases">
        <authorList>
            <person name="de Groot N.N."/>
        </authorList>
    </citation>
    <scope>NUCLEOTIDE SEQUENCE [LARGE SCALE GENOMIC DNA]</scope>
    <source>
        <strain evidence="1 2">HLD2</strain>
    </source>
</reference>
<proteinExistence type="predicted"/>